<feature type="compositionally biased region" description="Low complexity" evidence="2">
    <location>
        <begin position="145"/>
        <end position="157"/>
    </location>
</feature>
<comment type="caution">
    <text evidence="3">The sequence shown here is derived from an EMBL/GenBank/DDBJ whole genome shotgun (WGS) entry which is preliminary data.</text>
</comment>
<feature type="region of interest" description="Disordered" evidence="2">
    <location>
        <begin position="613"/>
        <end position="641"/>
    </location>
</feature>
<gene>
    <name evidence="3" type="ORF">HMN09_00419700</name>
</gene>
<evidence type="ECO:0000256" key="1">
    <source>
        <dbReference type="SAM" id="Coils"/>
    </source>
</evidence>
<accession>A0A8H6WFK0</accession>
<feature type="compositionally biased region" description="Low complexity" evidence="2">
    <location>
        <begin position="36"/>
        <end position="50"/>
    </location>
</feature>
<feature type="coiled-coil region" evidence="1">
    <location>
        <begin position="540"/>
        <end position="567"/>
    </location>
</feature>
<feature type="region of interest" description="Disordered" evidence="2">
    <location>
        <begin position="142"/>
        <end position="176"/>
    </location>
</feature>
<feature type="compositionally biased region" description="Basic residues" evidence="2">
    <location>
        <begin position="628"/>
        <end position="641"/>
    </location>
</feature>
<name>A0A8H6WFK0_MYCCL</name>
<dbReference type="Proteomes" id="UP000613580">
    <property type="component" value="Unassembled WGS sequence"/>
</dbReference>
<reference evidence="3" key="1">
    <citation type="submission" date="2020-05" db="EMBL/GenBank/DDBJ databases">
        <title>Mycena genomes resolve the evolution of fungal bioluminescence.</title>
        <authorList>
            <person name="Tsai I.J."/>
        </authorList>
    </citation>
    <scope>NUCLEOTIDE SEQUENCE</scope>
    <source>
        <strain evidence="3">110903Hualien_Pintung</strain>
    </source>
</reference>
<organism evidence="3 4">
    <name type="scientific">Mycena chlorophos</name>
    <name type="common">Agaric fungus</name>
    <name type="synonym">Agaricus chlorophos</name>
    <dbReference type="NCBI Taxonomy" id="658473"/>
    <lineage>
        <taxon>Eukaryota</taxon>
        <taxon>Fungi</taxon>
        <taxon>Dikarya</taxon>
        <taxon>Basidiomycota</taxon>
        <taxon>Agaricomycotina</taxon>
        <taxon>Agaricomycetes</taxon>
        <taxon>Agaricomycetidae</taxon>
        <taxon>Agaricales</taxon>
        <taxon>Marasmiineae</taxon>
        <taxon>Mycenaceae</taxon>
        <taxon>Mycena</taxon>
    </lineage>
</organism>
<feature type="compositionally biased region" description="Pro residues" evidence="2">
    <location>
        <begin position="158"/>
        <end position="169"/>
    </location>
</feature>
<keyword evidence="4" id="KW-1185">Reference proteome</keyword>
<dbReference type="AlphaFoldDB" id="A0A8H6WFK0"/>
<evidence type="ECO:0000313" key="3">
    <source>
        <dbReference type="EMBL" id="KAF7316859.1"/>
    </source>
</evidence>
<evidence type="ECO:0000313" key="4">
    <source>
        <dbReference type="Proteomes" id="UP000613580"/>
    </source>
</evidence>
<proteinExistence type="predicted"/>
<feature type="region of interest" description="Disordered" evidence="2">
    <location>
        <begin position="1"/>
        <end position="56"/>
    </location>
</feature>
<evidence type="ECO:0000256" key="2">
    <source>
        <dbReference type="SAM" id="MobiDB-lite"/>
    </source>
</evidence>
<feature type="region of interest" description="Disordered" evidence="2">
    <location>
        <begin position="407"/>
        <end position="427"/>
    </location>
</feature>
<dbReference type="EMBL" id="JACAZE010000005">
    <property type="protein sequence ID" value="KAF7316859.1"/>
    <property type="molecule type" value="Genomic_DNA"/>
</dbReference>
<dbReference type="OrthoDB" id="3256495at2759"/>
<sequence>MSLELDSLSDSEWLDVGHDDTDSSLSDTEDHISDTLSLPPSRRSSVSVPSDAGDIDAWEGFVEPEAQVPVGLAAEATQKEEEDAVNAGLEQSMTGTLSASRSSSLGLSTTTQNSIRDLRLSFPDPLTSSRDELNRSYEAVTASEAADSVPSPSVAVPPSAPVLPIPDPGPVAWTDGTSPKDVNVYLYGDTGDKCREFAQWLVQTVLPAGGDSVTAPSSQPLDRPSLAIVSLPCNIPIDEHSLYLPVVLDGADMSQVPENIATLNIPPARTLCIDQSEQYFVDTPEARDRVIAALIPRALLPALTKRSSKVLDTFRPAHAVTFVALLSIIMGFAVNTAFRAPAITPTAATPAHTAPSTFWGMFDATPNSSVAPMSPTAVTTAAAMPSTLKELALAVFNPATTTITSAEKSTLSSAPSLAAGNPPKVPRDVRAKSNTDVIVRPQSSLSLTGPVAPKSQPEPIVVVPAGQRTALEGPNSVTSLDLKLGGALVEVADATMKALMEVLPWDLRELVLAFDELLQAIGRQTAILIEDTQSQARVLRERLLQRNERAKQRARDLRNAGERLASAASDRIRGRAKVAKARAQQLGEKLMSTSAHVWRSYAQAHEEWAEKLESKKGRTHQGGLFAKLKQRRERRKQKRAL</sequence>
<protein>
    <submittedName>
        <fullName evidence="3">Uncharacterized protein</fullName>
    </submittedName>
</protein>
<keyword evidence="1" id="KW-0175">Coiled coil</keyword>